<comment type="caution">
    <text evidence="3">The sequence shown here is derived from an EMBL/GenBank/DDBJ whole genome shotgun (WGS) entry which is preliminary data.</text>
</comment>
<evidence type="ECO:0000256" key="1">
    <source>
        <dbReference type="ARBA" id="ARBA00004370"/>
    </source>
</evidence>
<evidence type="ECO:0000313" key="4">
    <source>
        <dbReference type="Proteomes" id="UP000237822"/>
    </source>
</evidence>
<accession>A0A2T0UI17</accession>
<dbReference type="OrthoDB" id="3395172at2"/>
<reference evidence="3 4" key="1">
    <citation type="submission" date="2018-03" db="EMBL/GenBank/DDBJ databases">
        <title>Genomic Encyclopedia of Archaeal and Bacterial Type Strains, Phase II (KMG-II): from individual species to whole genera.</title>
        <authorList>
            <person name="Goeker M."/>
        </authorList>
    </citation>
    <scope>NUCLEOTIDE SEQUENCE [LARGE SCALE GENOMIC DNA]</scope>
    <source>
        <strain evidence="3 4">ATCC BAA-1496</strain>
    </source>
</reference>
<name>A0A2T0UI17_9MICO</name>
<dbReference type="Proteomes" id="UP000237822">
    <property type="component" value="Unassembled WGS sequence"/>
</dbReference>
<keyword evidence="2" id="KW-0472">Membrane</keyword>
<dbReference type="AlphaFoldDB" id="A0A2T0UI17"/>
<evidence type="ECO:0000313" key="3">
    <source>
        <dbReference type="EMBL" id="PRY57506.1"/>
    </source>
</evidence>
<comment type="subcellular location">
    <subcellularLocation>
        <location evidence="1">Membrane</location>
    </subcellularLocation>
</comment>
<dbReference type="RefSeq" id="WP_106297821.1">
    <property type="nucleotide sequence ID" value="NZ_PVTI01000015.1"/>
</dbReference>
<dbReference type="PANTHER" id="PTHR37042:SF4">
    <property type="entry name" value="OUTER MEMBRANE PROTEIN RV1973"/>
    <property type="match status" value="1"/>
</dbReference>
<dbReference type="PANTHER" id="PTHR37042">
    <property type="entry name" value="OUTER MEMBRANE PROTEIN RV1973"/>
    <property type="match status" value="1"/>
</dbReference>
<sequence length="163" mass="17891">MRWLTPARILWALTVVVLAATIALGATRGRDWWEARQVEQAQDAALAAGKQLAVNFATIDYRKVDEDTSRVKDGATGEFLSSYTSQLEELKKVIVDNKSVSKVERAEAGLVTGDRDSATVIVGIVAPTTNTVVPKGETKTYRTKLGLRLVGDEWKVERLEFVG</sequence>
<dbReference type="GO" id="GO:0016020">
    <property type="term" value="C:membrane"/>
    <property type="evidence" value="ECO:0007669"/>
    <property type="project" value="UniProtKB-SubCell"/>
</dbReference>
<dbReference type="EMBL" id="PVTI01000015">
    <property type="protein sequence ID" value="PRY57506.1"/>
    <property type="molecule type" value="Genomic_DNA"/>
</dbReference>
<organism evidence="3 4">
    <name type="scientific">Knoellia remsis</name>
    <dbReference type="NCBI Taxonomy" id="407159"/>
    <lineage>
        <taxon>Bacteria</taxon>
        <taxon>Bacillati</taxon>
        <taxon>Actinomycetota</taxon>
        <taxon>Actinomycetes</taxon>
        <taxon>Micrococcales</taxon>
        <taxon>Intrasporangiaceae</taxon>
        <taxon>Knoellia</taxon>
    </lineage>
</organism>
<keyword evidence="4" id="KW-1185">Reference proteome</keyword>
<evidence type="ECO:0000256" key="2">
    <source>
        <dbReference type="ARBA" id="ARBA00023136"/>
    </source>
</evidence>
<protein>
    <submittedName>
        <fullName evidence="3">Mce-associated membrane protein</fullName>
    </submittedName>
</protein>
<proteinExistence type="predicted"/>
<gene>
    <name evidence="3" type="ORF">BCF74_11517</name>
</gene>